<protein>
    <submittedName>
        <fullName evidence="2">Putative integral membrane protein</fullName>
    </submittedName>
</protein>
<name>A0A085WG45_9BACT</name>
<keyword evidence="3" id="KW-1185">Reference proteome</keyword>
<dbReference type="Proteomes" id="UP000028725">
    <property type="component" value="Unassembled WGS sequence"/>
</dbReference>
<gene>
    <name evidence="2" type="ORF">DB31_8872</name>
</gene>
<dbReference type="STRING" id="394096.DB31_8872"/>
<keyword evidence="1" id="KW-1133">Transmembrane helix</keyword>
<reference evidence="2 3" key="1">
    <citation type="submission" date="2014-04" db="EMBL/GenBank/DDBJ databases">
        <title>Genome assembly of Hyalangium minutum DSM 14724.</title>
        <authorList>
            <person name="Sharma G."/>
            <person name="Subramanian S."/>
        </authorList>
    </citation>
    <scope>NUCLEOTIDE SEQUENCE [LARGE SCALE GENOMIC DNA]</scope>
    <source>
        <strain evidence="2 3">DSM 14724</strain>
    </source>
</reference>
<evidence type="ECO:0000256" key="1">
    <source>
        <dbReference type="SAM" id="Phobius"/>
    </source>
</evidence>
<comment type="caution">
    <text evidence="2">The sequence shown here is derived from an EMBL/GenBank/DDBJ whole genome shotgun (WGS) entry which is preliminary data.</text>
</comment>
<feature type="transmembrane region" description="Helical" evidence="1">
    <location>
        <begin position="85"/>
        <end position="113"/>
    </location>
</feature>
<feature type="transmembrane region" description="Helical" evidence="1">
    <location>
        <begin position="134"/>
        <end position="160"/>
    </location>
</feature>
<evidence type="ECO:0000313" key="2">
    <source>
        <dbReference type="EMBL" id="KFE66658.1"/>
    </source>
</evidence>
<sequence length="346" mass="37433">MSSPAGIKDLRPLSLGEIIDRCAIFWRAHLVPLFALGLGFQLIDYIFKKSVAITLERTSSLLRNPQELEARIQDDPLGVTTELGLMVLAAILLMVVLTWSYWISTVVIARYVVPIQLGESARPSDGLRRGLQRLGALTGAYLLSLLWGLGITLLCMLPGTLSLVLGAVLTSTVEGSGGRILGVALSVIGIIVMGLGWLTALLWYFLRFAVLGPVFAMEDLSALESFRRSGALLSGRVAPGFMGRVKVRAMILLTAIGGIVIAVTLIFSIPALIVHSAYGQLSNPSAAAANPIPQAILVPVELFQVLGQSIFLPLSLIFSAMFYLDLRMRREGLDLERRLAHHRPAP</sequence>
<dbReference type="EMBL" id="JMCB01000009">
    <property type="protein sequence ID" value="KFE66658.1"/>
    <property type="molecule type" value="Genomic_DNA"/>
</dbReference>
<feature type="transmembrane region" description="Helical" evidence="1">
    <location>
        <begin position="180"/>
        <end position="206"/>
    </location>
</feature>
<dbReference type="RefSeq" id="WP_044191654.1">
    <property type="nucleotide sequence ID" value="NZ_JMCB01000009.1"/>
</dbReference>
<feature type="transmembrane region" description="Helical" evidence="1">
    <location>
        <begin position="305"/>
        <end position="324"/>
    </location>
</feature>
<organism evidence="2 3">
    <name type="scientific">Hyalangium minutum</name>
    <dbReference type="NCBI Taxonomy" id="394096"/>
    <lineage>
        <taxon>Bacteria</taxon>
        <taxon>Pseudomonadati</taxon>
        <taxon>Myxococcota</taxon>
        <taxon>Myxococcia</taxon>
        <taxon>Myxococcales</taxon>
        <taxon>Cystobacterineae</taxon>
        <taxon>Archangiaceae</taxon>
        <taxon>Hyalangium</taxon>
    </lineage>
</organism>
<dbReference type="OrthoDB" id="5512485at2"/>
<keyword evidence="1" id="KW-0472">Membrane</keyword>
<keyword evidence="1" id="KW-0812">Transmembrane</keyword>
<proteinExistence type="predicted"/>
<feature type="transmembrane region" description="Helical" evidence="1">
    <location>
        <begin position="251"/>
        <end position="273"/>
    </location>
</feature>
<evidence type="ECO:0000313" key="3">
    <source>
        <dbReference type="Proteomes" id="UP000028725"/>
    </source>
</evidence>
<accession>A0A085WG45</accession>
<dbReference type="AlphaFoldDB" id="A0A085WG45"/>
<feature type="transmembrane region" description="Helical" evidence="1">
    <location>
        <begin position="24"/>
        <end position="47"/>
    </location>
</feature>